<name>A0AAV1QYC0_9ROSI</name>
<feature type="compositionally biased region" description="Basic and acidic residues" evidence="1">
    <location>
        <begin position="214"/>
        <end position="223"/>
    </location>
</feature>
<dbReference type="EMBL" id="CAWUPB010000850">
    <property type="protein sequence ID" value="CAK7325758.1"/>
    <property type="molecule type" value="Genomic_DNA"/>
</dbReference>
<protein>
    <submittedName>
        <fullName evidence="2">Uncharacterized protein</fullName>
    </submittedName>
</protein>
<reference evidence="2 3" key="1">
    <citation type="submission" date="2024-01" db="EMBL/GenBank/DDBJ databases">
        <authorList>
            <person name="Waweru B."/>
        </authorList>
    </citation>
    <scope>NUCLEOTIDE SEQUENCE [LARGE SCALE GENOMIC DNA]</scope>
</reference>
<organism evidence="2 3">
    <name type="scientific">Dovyalis caffra</name>
    <dbReference type="NCBI Taxonomy" id="77055"/>
    <lineage>
        <taxon>Eukaryota</taxon>
        <taxon>Viridiplantae</taxon>
        <taxon>Streptophyta</taxon>
        <taxon>Embryophyta</taxon>
        <taxon>Tracheophyta</taxon>
        <taxon>Spermatophyta</taxon>
        <taxon>Magnoliopsida</taxon>
        <taxon>eudicotyledons</taxon>
        <taxon>Gunneridae</taxon>
        <taxon>Pentapetalae</taxon>
        <taxon>rosids</taxon>
        <taxon>fabids</taxon>
        <taxon>Malpighiales</taxon>
        <taxon>Salicaceae</taxon>
        <taxon>Flacourtieae</taxon>
        <taxon>Dovyalis</taxon>
    </lineage>
</organism>
<keyword evidence="3" id="KW-1185">Reference proteome</keyword>
<accession>A0AAV1QYC0</accession>
<gene>
    <name evidence="2" type="ORF">DCAF_LOCUS3447</name>
</gene>
<proteinExistence type="predicted"/>
<comment type="caution">
    <text evidence="2">The sequence shown here is derived from an EMBL/GenBank/DDBJ whole genome shotgun (WGS) entry which is preliminary data.</text>
</comment>
<dbReference type="AlphaFoldDB" id="A0AAV1QYC0"/>
<evidence type="ECO:0000313" key="3">
    <source>
        <dbReference type="Proteomes" id="UP001314170"/>
    </source>
</evidence>
<sequence>MGDFHDYPVVVSNRGLREHLAGSQGQNSNQDKRRGKKRKVLSTVAKLAANVLLGSVIGVTPFVNIDFWEEDVEHLERKQSSDLACTCIGSHLSTLLAPAKCVTCVKSSLMGSSINVAFVTSTNIQTHLNLSLSPCGNIRVHCNSRSSEPLSVSFYQGGYRPKKPMGGFHGFRTMALNKGQTGHLPCQSGPYGHRGRSGETAKVPSAVEQVTPKTSEERRSENL</sequence>
<feature type="region of interest" description="Disordered" evidence="1">
    <location>
        <begin position="182"/>
        <end position="223"/>
    </location>
</feature>
<evidence type="ECO:0000313" key="2">
    <source>
        <dbReference type="EMBL" id="CAK7325758.1"/>
    </source>
</evidence>
<dbReference type="Proteomes" id="UP001314170">
    <property type="component" value="Unassembled WGS sequence"/>
</dbReference>
<evidence type="ECO:0000256" key="1">
    <source>
        <dbReference type="SAM" id="MobiDB-lite"/>
    </source>
</evidence>